<dbReference type="EMBL" id="JAGHKO010000001">
    <property type="protein sequence ID" value="MBO9200221.1"/>
    <property type="molecule type" value="Genomic_DNA"/>
</dbReference>
<protein>
    <submittedName>
        <fullName evidence="1">Uncharacterized protein</fullName>
    </submittedName>
</protein>
<proteinExistence type="predicted"/>
<accession>A0ABS3YQN0</accession>
<evidence type="ECO:0000313" key="2">
    <source>
        <dbReference type="Proteomes" id="UP000677244"/>
    </source>
</evidence>
<organism evidence="1 2">
    <name type="scientific">Niastella soli</name>
    <dbReference type="NCBI Taxonomy" id="2821487"/>
    <lineage>
        <taxon>Bacteria</taxon>
        <taxon>Pseudomonadati</taxon>
        <taxon>Bacteroidota</taxon>
        <taxon>Chitinophagia</taxon>
        <taxon>Chitinophagales</taxon>
        <taxon>Chitinophagaceae</taxon>
        <taxon>Niastella</taxon>
    </lineage>
</organism>
<gene>
    <name evidence="1" type="ORF">J7I42_08125</name>
</gene>
<name>A0ABS3YQN0_9BACT</name>
<dbReference type="Proteomes" id="UP000677244">
    <property type="component" value="Unassembled WGS sequence"/>
</dbReference>
<reference evidence="1 2" key="1">
    <citation type="submission" date="2021-03" db="EMBL/GenBank/DDBJ databases">
        <title>Assistant Professor.</title>
        <authorList>
            <person name="Huq M.A."/>
        </authorList>
    </citation>
    <scope>NUCLEOTIDE SEQUENCE [LARGE SCALE GENOMIC DNA]</scope>
    <source>
        <strain evidence="1 2">MAH-29</strain>
    </source>
</reference>
<sequence>MKKIKDTSPDKVHGKLVKYRKGDCLSVLCGGKYLAVLISRKFNKYYDLTLLEYYKDTKPGLDDFENGKLFGTRFGSWKNLTYAVNVRMISCKYIDENINIELVGSMMLIPTVELDGYSYLNNADELLEYYLEELPIRIEKSKNAEKFPDLAFVSKHLIDTKHIIE</sequence>
<comment type="caution">
    <text evidence="1">The sequence shown here is derived from an EMBL/GenBank/DDBJ whole genome shotgun (WGS) entry which is preliminary data.</text>
</comment>
<dbReference type="RefSeq" id="WP_209138275.1">
    <property type="nucleotide sequence ID" value="NZ_JAGHKO010000001.1"/>
</dbReference>
<keyword evidence="2" id="KW-1185">Reference proteome</keyword>
<evidence type="ECO:0000313" key="1">
    <source>
        <dbReference type="EMBL" id="MBO9200221.1"/>
    </source>
</evidence>